<evidence type="ECO:0000313" key="1">
    <source>
        <dbReference type="EMBL" id="RAW26089.1"/>
    </source>
</evidence>
<dbReference type="OrthoDB" id="10524064at2759"/>
<dbReference type="VEuPathDB" id="FungiDB:PC110_g17507"/>
<dbReference type="EMBL" id="MJFZ01000682">
    <property type="protein sequence ID" value="RAW26089.1"/>
    <property type="molecule type" value="Genomic_DNA"/>
</dbReference>
<dbReference type="Proteomes" id="UP000251314">
    <property type="component" value="Unassembled WGS sequence"/>
</dbReference>
<gene>
    <name evidence="1" type="ORF">PC110_g17507</name>
</gene>
<comment type="caution">
    <text evidence="1">The sequence shown here is derived from an EMBL/GenBank/DDBJ whole genome shotgun (WGS) entry which is preliminary data.</text>
</comment>
<sequence length="433" mass="48365">MTIQQLLSVPGQAYSVLANQLVLPNASQTGSGHGSGGVNAPTAYRTQAMPYQPSQNVAYGVLTPIGPVPGMQPPQEVASNLCYRTPLDATQPMPPVSRPKPPLTAIAAYGGYALNDVPGRSGGGFGNLVFQSMNWSQAAQQQRKNWQMYSHIYDFETLRRRFHNQFMCQTPLQMIERLKNAKREKGMTAEFWVDFVSSFVTRLQLRIRRSGISISSLVFETKSRRRRWRRRWRTLFHRLSCYFCTNTHIPVEEGSEFADGVKAKPGSESNNIMMQQMMAMIAQTQNLLVQQRKQQMGQHFRPPWNRGPRPDYTATAYENPTPHFSVVTENSTTTTGAGRRMCPDKHTQDGKTVCGRCSLLGCSREQNSGGNSRYQPNASGYNGQCQGGNDYLQTGDFFCDQHDRRIAGYPVQSAMIRMADQNAAGTAPVAAQR</sequence>
<reference evidence="1 2" key="1">
    <citation type="submission" date="2018-01" db="EMBL/GenBank/DDBJ databases">
        <title>Draft genome of the strawberry crown rot pathogen Phytophthora cactorum.</title>
        <authorList>
            <person name="Armitage A.D."/>
            <person name="Lysoe E."/>
            <person name="Nellist C.F."/>
            <person name="Harrison R.J."/>
            <person name="Brurberg M.B."/>
        </authorList>
    </citation>
    <scope>NUCLEOTIDE SEQUENCE [LARGE SCALE GENOMIC DNA]</scope>
    <source>
        <strain evidence="1 2">10300</strain>
    </source>
</reference>
<proteinExistence type="predicted"/>
<accession>A0A329RP91</accession>
<dbReference type="AlphaFoldDB" id="A0A329RP91"/>
<organism evidence="1 2">
    <name type="scientific">Phytophthora cactorum</name>
    <dbReference type="NCBI Taxonomy" id="29920"/>
    <lineage>
        <taxon>Eukaryota</taxon>
        <taxon>Sar</taxon>
        <taxon>Stramenopiles</taxon>
        <taxon>Oomycota</taxon>
        <taxon>Peronosporomycetes</taxon>
        <taxon>Peronosporales</taxon>
        <taxon>Peronosporaceae</taxon>
        <taxon>Phytophthora</taxon>
    </lineage>
</organism>
<keyword evidence="2" id="KW-1185">Reference proteome</keyword>
<evidence type="ECO:0000313" key="2">
    <source>
        <dbReference type="Proteomes" id="UP000251314"/>
    </source>
</evidence>
<protein>
    <submittedName>
        <fullName evidence="1">Uncharacterized protein</fullName>
    </submittedName>
</protein>
<name>A0A329RP91_9STRA</name>